<protein>
    <submittedName>
        <fullName evidence="1">Uncharacterized protein</fullName>
    </submittedName>
</protein>
<reference evidence="1" key="1">
    <citation type="submission" date="2006-02" db="EMBL/GenBank/DDBJ databases">
        <title>Sampling the accessory genome of the Sinorhizobium genus by suppressive subtractive hybridization.</title>
        <authorList>
            <person name="Moulin L."/>
            <person name="Ghazoui Z."/>
            <person name="Young P."/>
        </authorList>
    </citation>
    <scope>NUCLEOTIDE SEQUENCE</scope>
    <source>
        <strain evidence="1">LMG20216</strain>
    </source>
</reference>
<name>D1CSF4_ENSAD</name>
<proteinExistence type="predicted"/>
<organism evidence="1">
    <name type="scientific">Ensifer adhaerens</name>
    <name type="common">Sinorhizobium morelense</name>
    <dbReference type="NCBI Taxonomy" id="106592"/>
    <lineage>
        <taxon>Bacteria</taxon>
        <taxon>Pseudomonadati</taxon>
        <taxon>Pseudomonadota</taxon>
        <taxon>Alphaproteobacteria</taxon>
        <taxon>Hyphomicrobiales</taxon>
        <taxon>Rhizobiaceae</taxon>
        <taxon>Sinorhizobium/Ensifer group</taxon>
        <taxon>Ensifer</taxon>
    </lineage>
</organism>
<dbReference type="EMBL" id="DQ403290">
    <property type="protein sequence ID" value="ABD74758.1"/>
    <property type="molecule type" value="Genomic_DNA"/>
</dbReference>
<feature type="non-terminal residue" evidence="1">
    <location>
        <position position="1"/>
    </location>
</feature>
<accession>D1CSF4</accession>
<sequence length="31" mass="3666">GGLKLQVGRERYWHPRCNRSQSEIDVFTYGL</sequence>
<dbReference type="AlphaFoldDB" id="D1CSF4"/>
<evidence type="ECO:0000313" key="1">
    <source>
        <dbReference type="EMBL" id="ABD74758.1"/>
    </source>
</evidence>